<dbReference type="Gene3D" id="3.40.366.10">
    <property type="entry name" value="Malonyl-Coenzyme A Acyl Carrier Protein, domain 2"/>
    <property type="match status" value="1"/>
</dbReference>
<evidence type="ECO:0000256" key="4">
    <source>
        <dbReference type="ARBA" id="ARBA00048462"/>
    </source>
</evidence>
<keyword evidence="2 6" id="KW-0808">Transferase</keyword>
<dbReference type="AlphaFoldDB" id="U4R4W0"/>
<dbReference type="Gene3D" id="3.30.70.250">
    <property type="entry name" value="Malonyl-CoA ACP transacylase, ACP-binding"/>
    <property type="match status" value="1"/>
</dbReference>
<dbReference type="GO" id="GO:0006633">
    <property type="term" value="P:fatty acid biosynthetic process"/>
    <property type="evidence" value="ECO:0007669"/>
    <property type="project" value="TreeGrafter"/>
</dbReference>
<dbReference type="PANTHER" id="PTHR42681">
    <property type="entry name" value="MALONYL-COA-ACYL CARRIER PROTEIN TRANSACYLASE, MITOCHONDRIAL"/>
    <property type="match status" value="1"/>
</dbReference>
<keyword evidence="3 6" id="KW-0012">Acyltransferase</keyword>
<dbReference type="PANTHER" id="PTHR42681:SF1">
    <property type="entry name" value="MALONYL-COA-ACYL CARRIER PROTEIN TRANSACYLASE, MITOCHONDRIAL"/>
    <property type="match status" value="1"/>
</dbReference>
<accession>U4R4W0</accession>
<dbReference type="SUPFAM" id="SSF52151">
    <property type="entry name" value="FabD/lysophospholipase-like"/>
    <property type="match status" value="1"/>
</dbReference>
<dbReference type="GO" id="GO:0004314">
    <property type="term" value="F:[acyl-carrier-protein] S-malonyltransferase activity"/>
    <property type="evidence" value="ECO:0007669"/>
    <property type="project" value="UniProtKB-EC"/>
</dbReference>
<evidence type="ECO:0000313" key="6">
    <source>
        <dbReference type="EMBL" id="EPR12947.1"/>
    </source>
</evidence>
<dbReference type="InterPro" id="IPR016036">
    <property type="entry name" value="Malonyl_transacylase_ACP-bd"/>
</dbReference>
<comment type="catalytic activity">
    <reaction evidence="4">
        <text>holo-[ACP] + malonyl-CoA = malonyl-[ACP] + CoA</text>
        <dbReference type="Rhea" id="RHEA:41792"/>
        <dbReference type="Rhea" id="RHEA-COMP:9623"/>
        <dbReference type="Rhea" id="RHEA-COMP:9685"/>
        <dbReference type="ChEBI" id="CHEBI:57287"/>
        <dbReference type="ChEBI" id="CHEBI:57384"/>
        <dbReference type="ChEBI" id="CHEBI:64479"/>
        <dbReference type="ChEBI" id="CHEBI:78449"/>
        <dbReference type="EC" id="2.3.1.39"/>
    </reaction>
</comment>
<dbReference type="EC" id="2.3.1.39" evidence="1"/>
<gene>
    <name evidence="6" type="ORF">L323_06505</name>
</gene>
<feature type="domain" description="Malonyl-CoA:ACP transacylase (MAT)" evidence="5">
    <location>
        <begin position="7"/>
        <end position="301"/>
    </location>
</feature>
<dbReference type="Pfam" id="PF00698">
    <property type="entry name" value="Acyl_transf_1"/>
    <property type="match status" value="1"/>
</dbReference>
<evidence type="ECO:0000256" key="3">
    <source>
        <dbReference type="ARBA" id="ARBA00023315"/>
    </source>
</evidence>
<dbReference type="GO" id="GO:0005829">
    <property type="term" value="C:cytosol"/>
    <property type="evidence" value="ECO:0007669"/>
    <property type="project" value="TreeGrafter"/>
</dbReference>
<evidence type="ECO:0000313" key="7">
    <source>
        <dbReference type="Proteomes" id="UP000016860"/>
    </source>
</evidence>
<dbReference type="InterPro" id="IPR004410">
    <property type="entry name" value="Malonyl_CoA-ACP_transAc_FabD"/>
</dbReference>
<dbReference type="SMART" id="SM00827">
    <property type="entry name" value="PKS_AT"/>
    <property type="match status" value="1"/>
</dbReference>
<organism evidence="6 7">
    <name type="scientific">Ruminiclostridium papyrosolvens C7</name>
    <dbReference type="NCBI Taxonomy" id="1330534"/>
    <lineage>
        <taxon>Bacteria</taxon>
        <taxon>Bacillati</taxon>
        <taxon>Bacillota</taxon>
        <taxon>Clostridia</taxon>
        <taxon>Eubacteriales</taxon>
        <taxon>Oscillospiraceae</taxon>
        <taxon>Ruminiclostridium</taxon>
    </lineage>
</organism>
<dbReference type="InterPro" id="IPR014043">
    <property type="entry name" value="Acyl_transferase_dom"/>
</dbReference>
<comment type="caution">
    <text evidence="6">The sequence shown here is derived from an EMBL/GenBank/DDBJ whole genome shotgun (WGS) entry which is preliminary data.</text>
</comment>
<proteinExistence type="predicted"/>
<reference evidence="6 7" key="1">
    <citation type="journal article" date="2013" name="Genome Announc.">
        <title>Draft Genome Sequence of the Cellulolytic Bacterium Clostridium papyrosolvens C7 (ATCC 700395).</title>
        <authorList>
            <person name="Zepeda V."/>
            <person name="Dassa B."/>
            <person name="Borovok I."/>
            <person name="Lamed R."/>
            <person name="Bayer E.A."/>
            <person name="Cate J.H."/>
        </authorList>
    </citation>
    <scope>NUCLEOTIDE SEQUENCE [LARGE SCALE GENOMIC DNA]</scope>
    <source>
        <strain evidence="6 7">C7</strain>
    </source>
</reference>
<evidence type="ECO:0000256" key="1">
    <source>
        <dbReference type="ARBA" id="ARBA00013258"/>
    </source>
</evidence>
<evidence type="ECO:0000259" key="5">
    <source>
        <dbReference type="SMART" id="SM00827"/>
    </source>
</evidence>
<dbReference type="OrthoDB" id="9805460at2"/>
<dbReference type="InterPro" id="IPR001227">
    <property type="entry name" value="Ac_transferase_dom_sf"/>
</dbReference>
<dbReference type="STRING" id="1330534.L323_06505"/>
<dbReference type="PATRIC" id="fig|1330534.3.peg.1298"/>
<dbReference type="Proteomes" id="UP000016860">
    <property type="component" value="Unassembled WGS sequence"/>
</dbReference>
<dbReference type="NCBIfam" id="TIGR00128">
    <property type="entry name" value="fabD"/>
    <property type="match status" value="1"/>
</dbReference>
<name>U4R4W0_9FIRM</name>
<dbReference type="SUPFAM" id="SSF55048">
    <property type="entry name" value="Probable ACP-binding domain of malonyl-CoA ACP transacylase"/>
    <property type="match status" value="1"/>
</dbReference>
<dbReference type="InterPro" id="IPR050858">
    <property type="entry name" value="Mal-CoA-ACP_Trans/PKS_FabD"/>
</dbReference>
<protein>
    <recommendedName>
        <fullName evidence="1">[acyl-carrier-protein] S-malonyltransferase</fullName>
        <ecNumber evidence="1">2.3.1.39</ecNumber>
    </recommendedName>
</protein>
<evidence type="ECO:0000256" key="2">
    <source>
        <dbReference type="ARBA" id="ARBA00022679"/>
    </source>
</evidence>
<dbReference type="InterPro" id="IPR016035">
    <property type="entry name" value="Acyl_Trfase/lysoPLipase"/>
</dbReference>
<dbReference type="EMBL" id="ATAY01000022">
    <property type="protein sequence ID" value="EPR12947.1"/>
    <property type="molecule type" value="Genomic_DNA"/>
</dbReference>
<dbReference type="RefSeq" id="WP_020814870.1">
    <property type="nucleotide sequence ID" value="NZ_ATAY01000022.1"/>
</dbReference>
<sequence length="414" mass="45426">MNKLAFLFPGQGAQYIGMGKSLCENFPVAGQIFDEANEALDFDLKKLCSEGDISELTKTENTQPAILTASHAAFRVYMQEVGITPEYTAGHSLGELSALCCAGAIKFADAVKLVRQRGRFMQEAVPEGLGSMAAVSGIDLDTIGIECSRASGNGNVVVVSNYNSAEQTVISGHLKAVNDAGEALKVLGARVVYLKVSAPFHSPLMQPAADSFREILRNCTFNDMEWPVISNVTSEPYPGKEAIIDYLSQQITSPVRWQSTIEYMHEAGINNAIEMGPKAVLKNLMRSNKAIKVYSSETPEDIVLIQKKLSLGQTDENPVNNGLLFITKCIAAAVSTKNRNWDNNEYQRGVVEPYKKLVGIKEELISQRIEPLNEHVEEAAVLLKQIFNTKLLPADEQKERFNLLFKETGFEGGK</sequence>